<evidence type="ECO:0000313" key="1">
    <source>
        <dbReference type="EMBL" id="ORW24629.1"/>
    </source>
</evidence>
<proteinExistence type="predicted"/>
<protein>
    <submittedName>
        <fullName evidence="1">Uncharacterized protein</fullName>
    </submittedName>
</protein>
<dbReference type="EMBL" id="LQPJ01000101">
    <property type="protein sequence ID" value="ORW24629.1"/>
    <property type="molecule type" value="Genomic_DNA"/>
</dbReference>
<dbReference type="Proteomes" id="UP000193529">
    <property type="component" value="Unassembled WGS sequence"/>
</dbReference>
<keyword evidence="2" id="KW-1185">Reference proteome</keyword>
<evidence type="ECO:0000313" key="2">
    <source>
        <dbReference type="Proteomes" id="UP000193529"/>
    </source>
</evidence>
<gene>
    <name evidence="1" type="ORF">AWC19_08980</name>
</gene>
<comment type="caution">
    <text evidence="1">The sequence shown here is derived from an EMBL/GenBank/DDBJ whole genome shotgun (WGS) entry which is preliminary data.</text>
</comment>
<dbReference type="AlphaFoldDB" id="A0A1X1ZMK7"/>
<dbReference type="STRING" id="153971.AWC19_08980"/>
<reference evidence="1 2" key="1">
    <citation type="submission" date="2016-01" db="EMBL/GenBank/DDBJ databases">
        <title>The new phylogeny of the genus Mycobacterium.</title>
        <authorList>
            <person name="Tarcisio F."/>
            <person name="Conor M."/>
            <person name="Antonella G."/>
            <person name="Elisabetta G."/>
            <person name="Giulia F.S."/>
            <person name="Sara T."/>
            <person name="Anna F."/>
            <person name="Clotilde B."/>
            <person name="Roberto B."/>
            <person name="Veronica D.S."/>
            <person name="Fabio R."/>
            <person name="Monica P."/>
            <person name="Olivier J."/>
            <person name="Enrico T."/>
            <person name="Nicola S."/>
        </authorList>
    </citation>
    <scope>NUCLEOTIDE SEQUENCE [LARGE SCALE GENOMIC DNA]</scope>
    <source>
        <strain evidence="1 2">DSM 44572</strain>
    </source>
</reference>
<name>A0A1X1ZMK7_9MYCO</name>
<organism evidence="1 2">
    <name type="scientific">Mycobacterium palustre</name>
    <dbReference type="NCBI Taxonomy" id="153971"/>
    <lineage>
        <taxon>Bacteria</taxon>
        <taxon>Bacillati</taxon>
        <taxon>Actinomycetota</taxon>
        <taxon>Actinomycetes</taxon>
        <taxon>Mycobacteriales</taxon>
        <taxon>Mycobacteriaceae</taxon>
        <taxon>Mycobacterium</taxon>
        <taxon>Mycobacterium simiae complex</taxon>
    </lineage>
</organism>
<accession>A0A1X1ZMK7</accession>
<sequence length="85" mass="9124">MYSVKAAVSAPVGSCDAELVDITPDGLHHRAHVGIDLGDVGVGAELVGDVDWLEHLGDDLGRQRQDVESGRFSVLCRSSSRMWCC</sequence>